<dbReference type="CDD" id="cd02137">
    <property type="entry name" value="MhqN-like"/>
    <property type="match status" value="1"/>
</dbReference>
<dbReference type="AlphaFoldDB" id="A0A0K9F4D5"/>
<evidence type="ECO:0000313" key="4">
    <source>
        <dbReference type="EMBL" id="KMY28966.1"/>
    </source>
</evidence>
<feature type="domain" description="Nitroreductase" evidence="3">
    <location>
        <begin position="13"/>
        <end position="186"/>
    </location>
</feature>
<dbReference type="OrthoDB" id="9782629at2"/>
<dbReference type="PANTHER" id="PTHR43673:SF10">
    <property type="entry name" value="NADH DEHYDROGENASE_NAD(P)H NITROREDUCTASE XCC3605-RELATED"/>
    <property type="match status" value="1"/>
</dbReference>
<keyword evidence="2" id="KW-0560">Oxidoreductase</keyword>
<gene>
    <name evidence="4" type="ORF">ACZ11_17710</name>
</gene>
<dbReference type="PATRIC" id="fig|582475.4.peg.2585"/>
<dbReference type="Pfam" id="PF00881">
    <property type="entry name" value="Nitroreductase"/>
    <property type="match status" value="1"/>
</dbReference>
<accession>A0A0K9F4D5</accession>
<dbReference type="InterPro" id="IPR029479">
    <property type="entry name" value="Nitroreductase"/>
</dbReference>
<sequence length="208" mass="23267">MTTTKPVKQIMHERKSVRKYNANTTISRETIMQLLEDATSSPSSSNMQPWRFIVIDDKEIQKNINIFSFNQEQIETASAIIAVIGDTEMYLNAEEIYSKNVELGYMPEEIASKLAQDSLAMYGAVPKEALLNIVHFDAGLISMQIMLLAKEMGYDTVAMGGFDKSKFAEYMELPSNEVPILLLAIGEAAGPAYGSSRLPIERLVRFNK</sequence>
<evidence type="ECO:0000259" key="3">
    <source>
        <dbReference type="Pfam" id="PF00881"/>
    </source>
</evidence>
<dbReference type="RefSeq" id="WP_049667870.1">
    <property type="nucleotide sequence ID" value="NZ_JBIVOC010000025.1"/>
</dbReference>
<dbReference type="SUPFAM" id="SSF55469">
    <property type="entry name" value="FMN-dependent nitroreductase-like"/>
    <property type="match status" value="1"/>
</dbReference>
<comment type="similarity">
    <text evidence="1">Belongs to the nitroreductase family.</text>
</comment>
<evidence type="ECO:0000256" key="1">
    <source>
        <dbReference type="ARBA" id="ARBA00007118"/>
    </source>
</evidence>
<name>A0A0K9F4D5_9BACI</name>
<protein>
    <submittedName>
        <fullName evidence="4">NAD(P)H nitroreductase</fullName>
    </submittedName>
</protein>
<proteinExistence type="inferred from homology"/>
<evidence type="ECO:0000313" key="5">
    <source>
        <dbReference type="Proteomes" id="UP000037326"/>
    </source>
</evidence>
<dbReference type="PANTHER" id="PTHR43673">
    <property type="entry name" value="NAD(P)H NITROREDUCTASE YDGI-RELATED"/>
    <property type="match status" value="1"/>
</dbReference>
<organism evidence="4 5">
    <name type="scientific">Lysinibacillus xylanilyticus</name>
    <dbReference type="NCBI Taxonomy" id="582475"/>
    <lineage>
        <taxon>Bacteria</taxon>
        <taxon>Bacillati</taxon>
        <taxon>Bacillota</taxon>
        <taxon>Bacilli</taxon>
        <taxon>Bacillales</taxon>
        <taxon>Bacillaceae</taxon>
        <taxon>Lysinibacillus</taxon>
    </lineage>
</organism>
<comment type="caution">
    <text evidence="4">The sequence shown here is derived from an EMBL/GenBank/DDBJ whole genome shotgun (WGS) entry which is preliminary data.</text>
</comment>
<evidence type="ECO:0000256" key="2">
    <source>
        <dbReference type="ARBA" id="ARBA00023002"/>
    </source>
</evidence>
<dbReference type="EMBL" id="LFXJ01000010">
    <property type="protein sequence ID" value="KMY28966.1"/>
    <property type="molecule type" value="Genomic_DNA"/>
</dbReference>
<dbReference type="InterPro" id="IPR000415">
    <property type="entry name" value="Nitroreductase-like"/>
</dbReference>
<dbReference type="GeneID" id="96600061"/>
<dbReference type="Gene3D" id="3.40.109.10">
    <property type="entry name" value="NADH Oxidase"/>
    <property type="match status" value="1"/>
</dbReference>
<dbReference type="GO" id="GO:0016491">
    <property type="term" value="F:oxidoreductase activity"/>
    <property type="evidence" value="ECO:0007669"/>
    <property type="project" value="UniProtKB-KW"/>
</dbReference>
<reference evidence="5" key="1">
    <citation type="submission" date="2015-07" db="EMBL/GenBank/DDBJ databases">
        <authorList>
            <consortium name="Consortium for Microbial Forensics and Genomics (microFORGE)"/>
            <person name="Knight B.M."/>
            <person name="Roberts D.P."/>
            <person name="Lin D."/>
            <person name="Hari K."/>
            <person name="Fletcher J."/>
            <person name="Melcher U."/>
            <person name="Blagden T."/>
            <person name="Winegar R.A."/>
        </authorList>
    </citation>
    <scope>NUCLEOTIDE SEQUENCE [LARGE SCALE GENOMIC DNA]</scope>
    <source>
        <strain evidence="5">DSM 23493</strain>
    </source>
</reference>
<dbReference type="Proteomes" id="UP000037326">
    <property type="component" value="Unassembled WGS sequence"/>
</dbReference>